<dbReference type="InterPro" id="IPR035513">
    <property type="entry name" value="Invertase/methylesterase_inhib"/>
</dbReference>
<evidence type="ECO:0000256" key="2">
    <source>
        <dbReference type="ARBA" id="ARBA00023157"/>
    </source>
</evidence>
<comment type="similarity">
    <text evidence="3">Belongs to the PMEI family.</text>
</comment>
<feature type="signal peptide" evidence="4">
    <location>
        <begin position="1"/>
        <end position="24"/>
    </location>
</feature>
<dbReference type="GO" id="GO:0046910">
    <property type="term" value="F:pectinesterase inhibitor activity"/>
    <property type="evidence" value="ECO:0007669"/>
    <property type="project" value="InterPro"/>
</dbReference>
<evidence type="ECO:0000256" key="4">
    <source>
        <dbReference type="SAM" id="SignalP"/>
    </source>
</evidence>
<keyword evidence="1 4" id="KW-0732">Signal</keyword>
<evidence type="ECO:0000313" key="7">
    <source>
        <dbReference type="Proteomes" id="UP000826271"/>
    </source>
</evidence>
<comment type="caution">
    <text evidence="6">The sequence shown here is derived from an EMBL/GenBank/DDBJ whole genome shotgun (WGS) entry which is preliminary data.</text>
</comment>
<dbReference type="NCBIfam" id="TIGR01614">
    <property type="entry name" value="PME_inhib"/>
    <property type="match status" value="1"/>
</dbReference>
<dbReference type="PANTHER" id="PTHR36710">
    <property type="entry name" value="PECTINESTERASE INHIBITOR-LIKE"/>
    <property type="match status" value="1"/>
</dbReference>
<dbReference type="EMBL" id="WHWC01000019">
    <property type="protein sequence ID" value="KAG8363820.1"/>
    <property type="molecule type" value="Genomic_DNA"/>
</dbReference>
<dbReference type="InterPro" id="IPR006501">
    <property type="entry name" value="Pectinesterase_inhib_dom"/>
</dbReference>
<evidence type="ECO:0000259" key="5">
    <source>
        <dbReference type="Pfam" id="PF04043"/>
    </source>
</evidence>
<sequence length="204" mass="23644">MTYSLHETMFIALVFVFAIPFSLGHRYDSDSETILRDLCSQIERSKECIDLIKSELGRFEDSGYNDVAGPVIDLAREKAEQIRDMIKELHEDSNDDKLKKKYLSCSSNYNDVSRDLDVAKKSIDSNDYQNILEQVNDTEDELESCRREFDEGAFDPAHIRDRNNEFGLYADLLKVSIDRLLRGNEIDGSNYYDTSDYYGNNYHN</sequence>
<dbReference type="CDD" id="cd15797">
    <property type="entry name" value="PMEI"/>
    <property type="match status" value="1"/>
</dbReference>
<accession>A0AAV6WA22</accession>
<evidence type="ECO:0000313" key="6">
    <source>
        <dbReference type="EMBL" id="KAG8363820.1"/>
    </source>
</evidence>
<protein>
    <recommendedName>
        <fullName evidence="5">Pectinesterase inhibitor domain-containing protein</fullName>
    </recommendedName>
</protein>
<dbReference type="AlphaFoldDB" id="A0AAV6WA22"/>
<dbReference type="SUPFAM" id="SSF101148">
    <property type="entry name" value="Plant invertase/pectin methylesterase inhibitor"/>
    <property type="match status" value="1"/>
</dbReference>
<dbReference type="Pfam" id="PF04043">
    <property type="entry name" value="PMEI"/>
    <property type="match status" value="1"/>
</dbReference>
<dbReference type="InterPro" id="IPR034086">
    <property type="entry name" value="PMEI_plant"/>
</dbReference>
<dbReference type="InterPro" id="IPR052421">
    <property type="entry name" value="PCW_Enzyme_Inhibitor"/>
</dbReference>
<feature type="chain" id="PRO_5043361298" description="Pectinesterase inhibitor domain-containing protein" evidence="4">
    <location>
        <begin position="25"/>
        <end position="204"/>
    </location>
</feature>
<dbReference type="PANTHER" id="PTHR36710:SF8">
    <property type="entry name" value="PECTINESTERASE INHIBITOR-LIKE"/>
    <property type="match status" value="1"/>
</dbReference>
<evidence type="ECO:0000256" key="3">
    <source>
        <dbReference type="ARBA" id="ARBA00038471"/>
    </source>
</evidence>
<gene>
    <name evidence="6" type="ORF">BUALT_Bualt19G0062000</name>
</gene>
<dbReference type="Gene3D" id="1.20.140.40">
    <property type="entry name" value="Invertase/pectin methylesterase inhibitor family protein"/>
    <property type="match status" value="1"/>
</dbReference>
<proteinExistence type="inferred from homology"/>
<reference evidence="6" key="1">
    <citation type="submission" date="2019-10" db="EMBL/GenBank/DDBJ databases">
        <authorList>
            <person name="Zhang R."/>
            <person name="Pan Y."/>
            <person name="Wang J."/>
            <person name="Ma R."/>
            <person name="Yu S."/>
        </authorList>
    </citation>
    <scope>NUCLEOTIDE SEQUENCE</scope>
    <source>
        <strain evidence="6">LA-IB0</strain>
        <tissue evidence="6">Leaf</tissue>
    </source>
</reference>
<organism evidence="6 7">
    <name type="scientific">Buddleja alternifolia</name>
    <dbReference type="NCBI Taxonomy" id="168488"/>
    <lineage>
        <taxon>Eukaryota</taxon>
        <taxon>Viridiplantae</taxon>
        <taxon>Streptophyta</taxon>
        <taxon>Embryophyta</taxon>
        <taxon>Tracheophyta</taxon>
        <taxon>Spermatophyta</taxon>
        <taxon>Magnoliopsida</taxon>
        <taxon>eudicotyledons</taxon>
        <taxon>Gunneridae</taxon>
        <taxon>Pentapetalae</taxon>
        <taxon>asterids</taxon>
        <taxon>lamiids</taxon>
        <taxon>Lamiales</taxon>
        <taxon>Scrophulariaceae</taxon>
        <taxon>Buddlejeae</taxon>
        <taxon>Buddleja</taxon>
    </lineage>
</organism>
<dbReference type="Proteomes" id="UP000826271">
    <property type="component" value="Unassembled WGS sequence"/>
</dbReference>
<feature type="domain" description="Pectinesterase inhibitor" evidence="5">
    <location>
        <begin position="34"/>
        <end position="161"/>
    </location>
</feature>
<evidence type="ECO:0000256" key="1">
    <source>
        <dbReference type="ARBA" id="ARBA00022729"/>
    </source>
</evidence>
<keyword evidence="2" id="KW-1015">Disulfide bond</keyword>
<name>A0AAV6WA22_9LAMI</name>
<keyword evidence="7" id="KW-1185">Reference proteome</keyword>